<sequence>MLREADWPLLVFASWVLRDICTARTPGLQIPAWAGRSLLLPVDCASWDPAWVCRRKALVAERREEESYKKKKKNSSGHSSISCPGTRSRPLPQPGHRRVDKSRSSTAELQDPGFSVRTQELVGIARRSSIQKGWASGSPCRPIGIVNRRQGGQVGRRSRLGTSGQPSLLVGRSVESNRRIPASLDGDEF</sequence>
<reference evidence="2" key="2">
    <citation type="submission" date="2023-06" db="EMBL/GenBank/DDBJ databases">
        <authorList>
            <consortium name="Lawrence Berkeley National Laboratory"/>
            <person name="Haridas S."/>
            <person name="Hensen N."/>
            <person name="Bonometti L."/>
            <person name="Westerberg I."/>
            <person name="Brannstrom I.O."/>
            <person name="Guillou S."/>
            <person name="Cros-Aarteil S."/>
            <person name="Calhoun S."/>
            <person name="Kuo A."/>
            <person name="Mondo S."/>
            <person name="Pangilinan J."/>
            <person name="Riley R."/>
            <person name="Labutti K."/>
            <person name="Andreopoulos B."/>
            <person name="Lipzen A."/>
            <person name="Chen C."/>
            <person name="Yanf M."/>
            <person name="Daum C."/>
            <person name="Ng V."/>
            <person name="Clum A."/>
            <person name="Steindorff A."/>
            <person name="Ohm R."/>
            <person name="Martin F."/>
            <person name="Silar P."/>
            <person name="Natvig D."/>
            <person name="Lalanne C."/>
            <person name="Gautier V."/>
            <person name="Ament-Velasquez S.L."/>
            <person name="Kruys A."/>
            <person name="Hutchinson M.I."/>
            <person name="Powell A.J."/>
            <person name="Barry K."/>
            <person name="Miller A.N."/>
            <person name="Grigoriev I.V."/>
            <person name="Debuchy R."/>
            <person name="Gladieux P."/>
            <person name="Thoren M.H."/>
            <person name="Johannesson H."/>
        </authorList>
    </citation>
    <scope>NUCLEOTIDE SEQUENCE</scope>
    <source>
        <strain evidence="2">CBS 314.62</strain>
    </source>
</reference>
<evidence type="ECO:0000313" key="3">
    <source>
        <dbReference type="Proteomes" id="UP001270362"/>
    </source>
</evidence>
<accession>A0AAE1CH18</accession>
<feature type="region of interest" description="Disordered" evidence="1">
    <location>
        <begin position="64"/>
        <end position="112"/>
    </location>
</feature>
<protein>
    <submittedName>
        <fullName evidence="2">Uncharacterized protein</fullName>
    </submittedName>
</protein>
<dbReference type="EMBL" id="JAULSO010000001">
    <property type="protein sequence ID" value="KAK3694346.1"/>
    <property type="molecule type" value="Genomic_DNA"/>
</dbReference>
<dbReference type="Proteomes" id="UP001270362">
    <property type="component" value="Unassembled WGS sequence"/>
</dbReference>
<evidence type="ECO:0000256" key="1">
    <source>
        <dbReference type="SAM" id="MobiDB-lite"/>
    </source>
</evidence>
<organism evidence="2 3">
    <name type="scientific">Podospora appendiculata</name>
    <dbReference type="NCBI Taxonomy" id="314037"/>
    <lineage>
        <taxon>Eukaryota</taxon>
        <taxon>Fungi</taxon>
        <taxon>Dikarya</taxon>
        <taxon>Ascomycota</taxon>
        <taxon>Pezizomycotina</taxon>
        <taxon>Sordariomycetes</taxon>
        <taxon>Sordariomycetidae</taxon>
        <taxon>Sordariales</taxon>
        <taxon>Podosporaceae</taxon>
        <taxon>Podospora</taxon>
    </lineage>
</organism>
<dbReference type="AlphaFoldDB" id="A0AAE1CH18"/>
<feature type="region of interest" description="Disordered" evidence="1">
    <location>
        <begin position="132"/>
        <end position="189"/>
    </location>
</feature>
<reference evidence="2" key="1">
    <citation type="journal article" date="2023" name="Mol. Phylogenet. Evol.">
        <title>Genome-scale phylogeny and comparative genomics of the fungal order Sordariales.</title>
        <authorList>
            <person name="Hensen N."/>
            <person name="Bonometti L."/>
            <person name="Westerberg I."/>
            <person name="Brannstrom I.O."/>
            <person name="Guillou S."/>
            <person name="Cros-Aarteil S."/>
            <person name="Calhoun S."/>
            <person name="Haridas S."/>
            <person name="Kuo A."/>
            <person name="Mondo S."/>
            <person name="Pangilinan J."/>
            <person name="Riley R."/>
            <person name="LaButti K."/>
            <person name="Andreopoulos B."/>
            <person name="Lipzen A."/>
            <person name="Chen C."/>
            <person name="Yan M."/>
            <person name="Daum C."/>
            <person name="Ng V."/>
            <person name="Clum A."/>
            <person name="Steindorff A."/>
            <person name="Ohm R.A."/>
            <person name="Martin F."/>
            <person name="Silar P."/>
            <person name="Natvig D.O."/>
            <person name="Lalanne C."/>
            <person name="Gautier V."/>
            <person name="Ament-Velasquez S.L."/>
            <person name="Kruys A."/>
            <person name="Hutchinson M.I."/>
            <person name="Powell A.J."/>
            <person name="Barry K."/>
            <person name="Miller A.N."/>
            <person name="Grigoriev I.V."/>
            <person name="Debuchy R."/>
            <person name="Gladieux P."/>
            <person name="Hiltunen Thoren M."/>
            <person name="Johannesson H."/>
        </authorList>
    </citation>
    <scope>NUCLEOTIDE SEQUENCE</scope>
    <source>
        <strain evidence="2">CBS 314.62</strain>
    </source>
</reference>
<name>A0AAE1CH18_9PEZI</name>
<keyword evidence="3" id="KW-1185">Reference proteome</keyword>
<comment type="caution">
    <text evidence="2">The sequence shown here is derived from an EMBL/GenBank/DDBJ whole genome shotgun (WGS) entry which is preliminary data.</text>
</comment>
<evidence type="ECO:0000313" key="2">
    <source>
        <dbReference type="EMBL" id="KAK3694346.1"/>
    </source>
</evidence>
<gene>
    <name evidence="2" type="ORF">B0T22DRAFT_68765</name>
</gene>
<proteinExistence type="predicted"/>